<evidence type="ECO:0000313" key="3">
    <source>
        <dbReference type="EMBL" id="TWG01807.1"/>
    </source>
</evidence>
<dbReference type="InterPro" id="IPR014729">
    <property type="entry name" value="Rossmann-like_a/b/a_fold"/>
</dbReference>
<evidence type="ECO:0000259" key="2">
    <source>
        <dbReference type="Pfam" id="PF00582"/>
    </source>
</evidence>
<dbReference type="AlphaFoldDB" id="A0A561UR07"/>
<dbReference type="RefSeq" id="WP_326596333.1">
    <property type="nucleotide sequence ID" value="NZ_CP109114.1"/>
</dbReference>
<accession>A0A561UR07</accession>
<sequence length="139" mass="14697">MLGVADGREGEAAVRFAFREAAAREAALLAVRAWRCPLTEGGLSSMPDQEATRRYETTAADHIEKSLHDAAADHPSVEAHRQAGEGPARNVLLNASSTADLLVVGALRRAGHFGLQLGPVAHTLLHHALCPVAVVPQRA</sequence>
<name>A0A561UR07_9ACTN</name>
<dbReference type="InterPro" id="IPR006016">
    <property type="entry name" value="UspA"/>
</dbReference>
<dbReference type="InterPro" id="IPR006015">
    <property type="entry name" value="Universal_stress_UspA"/>
</dbReference>
<protein>
    <submittedName>
        <fullName evidence="3">Nucleotide-binding universal stress UspA family protein</fullName>
    </submittedName>
</protein>
<feature type="domain" description="UspA" evidence="2">
    <location>
        <begin position="3"/>
        <end position="136"/>
    </location>
</feature>
<dbReference type="PRINTS" id="PR01438">
    <property type="entry name" value="UNVRSLSTRESS"/>
</dbReference>
<dbReference type="Gene3D" id="3.40.50.620">
    <property type="entry name" value="HUPs"/>
    <property type="match status" value="1"/>
</dbReference>
<comment type="caution">
    <text evidence="3">The sequence shown here is derived from an EMBL/GenBank/DDBJ whole genome shotgun (WGS) entry which is preliminary data.</text>
</comment>
<gene>
    <name evidence="3" type="ORF">FHX80_11198</name>
</gene>
<dbReference type="Pfam" id="PF00582">
    <property type="entry name" value="Usp"/>
    <property type="match status" value="1"/>
</dbReference>
<dbReference type="SUPFAM" id="SSF52402">
    <property type="entry name" value="Adenine nucleotide alpha hydrolases-like"/>
    <property type="match status" value="1"/>
</dbReference>
<organism evidence="3 4">
    <name type="scientific">Streptomyces brevispora</name>
    <dbReference type="NCBI Taxonomy" id="887462"/>
    <lineage>
        <taxon>Bacteria</taxon>
        <taxon>Bacillati</taxon>
        <taxon>Actinomycetota</taxon>
        <taxon>Actinomycetes</taxon>
        <taxon>Kitasatosporales</taxon>
        <taxon>Streptomycetaceae</taxon>
        <taxon>Streptomyces</taxon>
    </lineage>
</organism>
<evidence type="ECO:0000256" key="1">
    <source>
        <dbReference type="ARBA" id="ARBA00008791"/>
    </source>
</evidence>
<dbReference type="PANTHER" id="PTHR46553:SF3">
    <property type="entry name" value="ADENINE NUCLEOTIDE ALPHA HYDROLASES-LIKE SUPERFAMILY PROTEIN"/>
    <property type="match status" value="1"/>
</dbReference>
<proteinExistence type="inferred from homology"/>
<reference evidence="3 4" key="1">
    <citation type="submission" date="2019-06" db="EMBL/GenBank/DDBJ databases">
        <title>Sequencing the genomes of 1000 actinobacteria strains.</title>
        <authorList>
            <person name="Klenk H.-P."/>
        </authorList>
    </citation>
    <scope>NUCLEOTIDE SEQUENCE [LARGE SCALE GENOMIC DNA]</scope>
    <source>
        <strain evidence="3 4">DSM 42059</strain>
    </source>
</reference>
<evidence type="ECO:0000313" key="4">
    <source>
        <dbReference type="Proteomes" id="UP000318186"/>
    </source>
</evidence>
<dbReference type="PANTHER" id="PTHR46553">
    <property type="entry name" value="ADENINE NUCLEOTIDE ALPHA HYDROLASES-LIKE SUPERFAMILY PROTEIN"/>
    <property type="match status" value="1"/>
</dbReference>
<dbReference type="Proteomes" id="UP000318186">
    <property type="component" value="Unassembled WGS sequence"/>
</dbReference>
<dbReference type="EMBL" id="VIWW01000001">
    <property type="protein sequence ID" value="TWG01807.1"/>
    <property type="molecule type" value="Genomic_DNA"/>
</dbReference>
<comment type="similarity">
    <text evidence="1">Belongs to the universal stress protein A family.</text>
</comment>